<feature type="compositionally biased region" description="Basic and acidic residues" evidence="1">
    <location>
        <begin position="174"/>
        <end position="186"/>
    </location>
</feature>
<sequence>MYERTFGTDWESIADRDRIVRRAFALGVAEELGAEYPGELERLSDEIETAYDRSFVEIAYQKGREKAGNRKSSASADGHVWEELIEEKTAIDPDDQPDGVDLDETMGLPEPLRGIDIGRYQVDSTDRVRRPSFLERGESGRGGAGSRSGGNGGNGDRSPFGHTPGRDRQRRFGSKSDEKDETGRTEDETDDSEGDESASETADSSDSSTADSRE</sequence>
<gene>
    <name evidence="2" type="ORF">C446_00155</name>
</gene>
<accession>M0MRK9</accession>
<dbReference type="STRING" id="1227454.C446_00155"/>
<name>M0MRK9_9EURY</name>
<evidence type="ECO:0000313" key="2">
    <source>
        <dbReference type="EMBL" id="EMA47080.1"/>
    </source>
</evidence>
<protein>
    <submittedName>
        <fullName evidence="2">Uncharacterized protein</fullName>
    </submittedName>
</protein>
<feature type="compositionally biased region" description="Acidic residues" evidence="1">
    <location>
        <begin position="187"/>
        <end position="198"/>
    </location>
</feature>
<feature type="compositionally biased region" description="Basic and acidic residues" evidence="1">
    <location>
        <begin position="124"/>
        <end position="139"/>
    </location>
</feature>
<dbReference type="AlphaFoldDB" id="M0MRK9"/>
<reference evidence="2 3" key="1">
    <citation type="journal article" date="2014" name="PLoS Genet.">
        <title>Phylogenetically driven sequencing of extremely halophilic archaea reveals strategies for static and dynamic osmo-response.</title>
        <authorList>
            <person name="Becker E.A."/>
            <person name="Seitzer P.M."/>
            <person name="Tritt A."/>
            <person name="Larsen D."/>
            <person name="Krusor M."/>
            <person name="Yao A.I."/>
            <person name="Wu D."/>
            <person name="Madern D."/>
            <person name="Eisen J.A."/>
            <person name="Darling A.E."/>
            <person name="Facciotti M.T."/>
        </authorList>
    </citation>
    <scope>NUCLEOTIDE SEQUENCE [LARGE SCALE GENOMIC DNA]</scope>
    <source>
        <strain evidence="2 3">JCM 10879</strain>
    </source>
</reference>
<dbReference type="EMBL" id="AOMA01000003">
    <property type="protein sequence ID" value="EMA47080.1"/>
    <property type="molecule type" value="Genomic_DNA"/>
</dbReference>
<dbReference type="eggNOG" id="arCOG06348">
    <property type="taxonomic scope" value="Archaea"/>
</dbReference>
<feature type="compositionally biased region" description="Acidic residues" evidence="1">
    <location>
        <begin position="92"/>
        <end position="104"/>
    </location>
</feature>
<comment type="caution">
    <text evidence="2">The sequence shown here is derived from an EMBL/GenBank/DDBJ whole genome shotgun (WGS) entry which is preliminary data.</text>
</comment>
<dbReference type="Pfam" id="PF26244">
    <property type="entry name" value="DUF8057"/>
    <property type="match status" value="1"/>
</dbReference>
<organism evidence="2 3">
    <name type="scientific">Halobiforma nitratireducens JCM 10879</name>
    <dbReference type="NCBI Taxonomy" id="1227454"/>
    <lineage>
        <taxon>Archaea</taxon>
        <taxon>Methanobacteriati</taxon>
        <taxon>Methanobacteriota</taxon>
        <taxon>Stenosarchaea group</taxon>
        <taxon>Halobacteria</taxon>
        <taxon>Halobacteriales</taxon>
        <taxon>Natrialbaceae</taxon>
        <taxon>Halobiforma</taxon>
    </lineage>
</organism>
<keyword evidence="3" id="KW-1185">Reference proteome</keyword>
<evidence type="ECO:0000313" key="3">
    <source>
        <dbReference type="Proteomes" id="UP000011607"/>
    </source>
</evidence>
<feature type="region of interest" description="Disordered" evidence="1">
    <location>
        <begin position="87"/>
        <end position="214"/>
    </location>
</feature>
<feature type="compositionally biased region" description="Low complexity" evidence="1">
    <location>
        <begin position="199"/>
        <end position="214"/>
    </location>
</feature>
<dbReference type="InterPro" id="IPR058370">
    <property type="entry name" value="DUF8057"/>
</dbReference>
<dbReference type="Proteomes" id="UP000011607">
    <property type="component" value="Unassembled WGS sequence"/>
</dbReference>
<feature type="compositionally biased region" description="Gly residues" evidence="1">
    <location>
        <begin position="140"/>
        <end position="155"/>
    </location>
</feature>
<proteinExistence type="predicted"/>
<dbReference type="PATRIC" id="fig|1227454.3.peg.30"/>
<dbReference type="RefSeq" id="WP_006671007.1">
    <property type="nucleotide sequence ID" value="NZ_AOMA01000003.1"/>
</dbReference>
<evidence type="ECO:0000256" key="1">
    <source>
        <dbReference type="SAM" id="MobiDB-lite"/>
    </source>
</evidence>